<reference evidence="1 2" key="1">
    <citation type="submission" date="2014-02" db="EMBL/GenBank/DDBJ databases">
        <title>Expanding our view of genomic diversity in Candidatus Accumulibacter clades.</title>
        <authorList>
            <person name="Skennerton C.T."/>
            <person name="Barr J.J."/>
            <person name="Slater F.R."/>
            <person name="Bond P.L."/>
            <person name="Tyson G.W."/>
        </authorList>
    </citation>
    <scope>NUCLEOTIDE SEQUENCE [LARGE SCALE GENOMIC DNA]</scope>
    <source>
        <strain evidence="2">BA-91</strain>
    </source>
</reference>
<evidence type="ECO:0000313" key="1">
    <source>
        <dbReference type="EMBL" id="KFB71176.1"/>
    </source>
</evidence>
<gene>
    <name evidence="1" type="ORF">AW09_003703</name>
</gene>
<protein>
    <recommendedName>
        <fullName evidence="3">TIR domain-containing protein</fullName>
    </recommendedName>
</protein>
<dbReference type="Proteomes" id="UP000020077">
    <property type="component" value="Unassembled WGS sequence"/>
</dbReference>
<comment type="caution">
    <text evidence="1">The sequence shown here is derived from an EMBL/GenBank/DDBJ whole genome shotgun (WGS) entry which is preliminary data.</text>
</comment>
<sequence>MRRALGHRIACRGRVGTVGHQDIGGGERWRETIAEQLDAARCVVCWTHASTGPDGAYVREEAERAKTRGVLPPVRLDGV</sequence>
<accession>A0A080LS76</accession>
<dbReference type="EMBL" id="JDVG02000586">
    <property type="protein sequence ID" value="KFB71176.1"/>
    <property type="molecule type" value="Genomic_DNA"/>
</dbReference>
<dbReference type="AlphaFoldDB" id="A0A080LS76"/>
<name>A0A080LS76_9PROT</name>
<evidence type="ECO:0008006" key="3">
    <source>
        <dbReference type="Google" id="ProtNLM"/>
    </source>
</evidence>
<evidence type="ECO:0000313" key="2">
    <source>
        <dbReference type="Proteomes" id="UP000020077"/>
    </source>
</evidence>
<organism evidence="1 2">
    <name type="scientific">Candidatus Accumulibacter phosphatis</name>
    <dbReference type="NCBI Taxonomy" id="327160"/>
    <lineage>
        <taxon>Bacteria</taxon>
        <taxon>Pseudomonadati</taxon>
        <taxon>Pseudomonadota</taxon>
        <taxon>Betaproteobacteria</taxon>
        <taxon>Candidatus Accumulibacter</taxon>
    </lineage>
</organism>
<proteinExistence type="predicted"/>